<dbReference type="Proteomes" id="UP000070444">
    <property type="component" value="Unassembled WGS sequence"/>
</dbReference>
<keyword evidence="5" id="KW-1185">Reference proteome</keyword>
<feature type="non-terminal residue" evidence="4">
    <location>
        <position position="1"/>
    </location>
</feature>
<dbReference type="Gene3D" id="3.40.50.2000">
    <property type="entry name" value="Glycogen Phosphorylase B"/>
    <property type="match status" value="1"/>
</dbReference>
<organism evidence="4 5">
    <name type="scientific">Conidiobolus coronatus (strain ATCC 28846 / CBS 209.66 / NRRL 28638)</name>
    <name type="common">Delacroixia coronata</name>
    <dbReference type="NCBI Taxonomy" id="796925"/>
    <lineage>
        <taxon>Eukaryota</taxon>
        <taxon>Fungi</taxon>
        <taxon>Fungi incertae sedis</taxon>
        <taxon>Zoopagomycota</taxon>
        <taxon>Entomophthoromycotina</taxon>
        <taxon>Entomophthoromycetes</taxon>
        <taxon>Entomophthorales</taxon>
        <taxon>Ancylistaceae</taxon>
        <taxon>Conidiobolus</taxon>
    </lineage>
</organism>
<keyword evidence="3" id="KW-0472">Membrane</keyword>
<evidence type="ECO:0000256" key="2">
    <source>
        <dbReference type="ARBA" id="ARBA00022679"/>
    </source>
</evidence>
<feature type="transmembrane region" description="Helical" evidence="3">
    <location>
        <begin position="128"/>
        <end position="151"/>
    </location>
</feature>
<dbReference type="GO" id="GO:0008194">
    <property type="term" value="F:UDP-glycosyltransferase activity"/>
    <property type="evidence" value="ECO:0007669"/>
    <property type="project" value="TreeGrafter"/>
</dbReference>
<accession>A0A137NYB0</accession>
<evidence type="ECO:0000256" key="3">
    <source>
        <dbReference type="SAM" id="Phobius"/>
    </source>
</evidence>
<dbReference type="EMBL" id="KQ964613">
    <property type="protein sequence ID" value="KXN67766.1"/>
    <property type="molecule type" value="Genomic_DNA"/>
</dbReference>
<evidence type="ECO:0000313" key="4">
    <source>
        <dbReference type="EMBL" id="KXN67766.1"/>
    </source>
</evidence>
<name>A0A137NYB0_CONC2</name>
<dbReference type="PANTHER" id="PTHR48043:SF145">
    <property type="entry name" value="FI06409P-RELATED"/>
    <property type="match status" value="1"/>
</dbReference>
<dbReference type="OrthoDB" id="5835829at2759"/>
<dbReference type="SUPFAM" id="SSF53756">
    <property type="entry name" value="UDP-Glycosyltransferase/glycogen phosphorylase"/>
    <property type="match status" value="1"/>
</dbReference>
<gene>
    <name evidence="4" type="ORF">CONCODRAFT_10091</name>
</gene>
<dbReference type="AlphaFoldDB" id="A0A137NYB0"/>
<keyword evidence="2 4" id="KW-0808">Transferase</keyword>
<evidence type="ECO:0000313" key="5">
    <source>
        <dbReference type="Proteomes" id="UP000070444"/>
    </source>
</evidence>
<reference evidence="4 5" key="1">
    <citation type="journal article" date="2015" name="Genome Biol. Evol.">
        <title>Phylogenomic analyses indicate that early fungi evolved digesting cell walls of algal ancestors of land plants.</title>
        <authorList>
            <person name="Chang Y."/>
            <person name="Wang S."/>
            <person name="Sekimoto S."/>
            <person name="Aerts A.L."/>
            <person name="Choi C."/>
            <person name="Clum A."/>
            <person name="LaButti K.M."/>
            <person name="Lindquist E.A."/>
            <person name="Yee Ngan C."/>
            <person name="Ohm R.A."/>
            <person name="Salamov A.A."/>
            <person name="Grigoriev I.V."/>
            <person name="Spatafora J.W."/>
            <person name="Berbee M.L."/>
        </authorList>
    </citation>
    <scope>NUCLEOTIDE SEQUENCE [LARGE SCALE GENOMIC DNA]</scope>
    <source>
        <strain evidence="4 5">NRRL 28638</strain>
    </source>
</reference>
<evidence type="ECO:0000256" key="1">
    <source>
        <dbReference type="ARBA" id="ARBA00022676"/>
    </source>
</evidence>
<proteinExistence type="predicted"/>
<keyword evidence="1" id="KW-0328">Glycosyltransferase</keyword>
<dbReference type="PANTHER" id="PTHR48043">
    <property type="entry name" value="EG:EG0003.4 PROTEIN-RELATED"/>
    <property type="match status" value="1"/>
</dbReference>
<keyword evidence="3" id="KW-1133">Transmembrane helix</keyword>
<protein>
    <submittedName>
        <fullName evidence="4">Glycosyltransferase family 1 protein</fullName>
    </submittedName>
</protein>
<keyword evidence="3" id="KW-0812">Transmembrane</keyword>
<dbReference type="InterPro" id="IPR050271">
    <property type="entry name" value="UDP-glycosyltransferase"/>
</dbReference>
<sequence>SANAGVPILVLPFLGDQPRNGVLVSENGIGDYIEWDTMSESEVYQKFVKLLNPENLALKSKVSQMQLITKFSSKRKEMAADLIETYAYSAKVCRQFSNPKPFEPPCEVLPFLPLDQRISFIKANLIDVYITGLLIAFIIIFSTAYITYYSLRRLVTSFNSKQKQE</sequence>